<gene>
    <name evidence="9" type="ORF">HOLleu_16303</name>
</gene>
<feature type="chain" id="PRO_5040384964" evidence="6">
    <location>
        <begin position="24"/>
        <end position="320"/>
    </location>
</feature>
<dbReference type="Proteomes" id="UP001152320">
    <property type="component" value="Chromosome 7"/>
</dbReference>
<dbReference type="PROSITE" id="PS50026">
    <property type="entry name" value="EGF_3"/>
    <property type="match status" value="1"/>
</dbReference>
<evidence type="ECO:0000313" key="10">
    <source>
        <dbReference type="Proteomes" id="UP001152320"/>
    </source>
</evidence>
<dbReference type="InterPro" id="IPR000742">
    <property type="entry name" value="EGF"/>
</dbReference>
<keyword evidence="3" id="KW-0175">Coiled coil</keyword>
<protein>
    <submittedName>
        <fullName evidence="9">Epidermal growth factor-like protein 7</fullName>
    </submittedName>
</protein>
<evidence type="ECO:0000256" key="3">
    <source>
        <dbReference type="ARBA" id="ARBA00023054"/>
    </source>
</evidence>
<dbReference type="AlphaFoldDB" id="A0A9Q1C520"/>
<organism evidence="9 10">
    <name type="scientific">Holothuria leucospilota</name>
    <name type="common">Black long sea cucumber</name>
    <name type="synonym">Mertensiothuria leucospilota</name>
    <dbReference type="NCBI Taxonomy" id="206669"/>
    <lineage>
        <taxon>Eukaryota</taxon>
        <taxon>Metazoa</taxon>
        <taxon>Echinodermata</taxon>
        <taxon>Eleutherozoa</taxon>
        <taxon>Echinozoa</taxon>
        <taxon>Holothuroidea</taxon>
        <taxon>Aspidochirotacea</taxon>
        <taxon>Aspidochirotida</taxon>
        <taxon>Holothuriidae</taxon>
        <taxon>Holothuria</taxon>
    </lineage>
</organism>
<evidence type="ECO:0000256" key="5">
    <source>
        <dbReference type="PROSITE-ProRule" id="PRU00076"/>
    </source>
</evidence>
<dbReference type="SUPFAM" id="SSF57196">
    <property type="entry name" value="EGF/Laminin"/>
    <property type="match status" value="2"/>
</dbReference>
<dbReference type="PROSITE" id="PS00022">
    <property type="entry name" value="EGF_1"/>
    <property type="match status" value="1"/>
</dbReference>
<keyword evidence="1 6" id="KW-0732">Signal</keyword>
<feature type="disulfide bond" evidence="5">
    <location>
        <begin position="159"/>
        <end position="168"/>
    </location>
</feature>
<keyword evidence="5" id="KW-0245">EGF-like domain</keyword>
<dbReference type="GO" id="GO:0005509">
    <property type="term" value="F:calcium ion binding"/>
    <property type="evidence" value="ECO:0007669"/>
    <property type="project" value="InterPro"/>
</dbReference>
<evidence type="ECO:0000256" key="1">
    <source>
        <dbReference type="ARBA" id="ARBA00022729"/>
    </source>
</evidence>
<dbReference type="InterPro" id="IPR001881">
    <property type="entry name" value="EGF-like_Ca-bd_dom"/>
</dbReference>
<name>A0A9Q1C520_HOLLE</name>
<dbReference type="GO" id="GO:0005102">
    <property type="term" value="F:signaling receptor binding"/>
    <property type="evidence" value="ECO:0007669"/>
    <property type="project" value="TreeGrafter"/>
</dbReference>
<comment type="caution">
    <text evidence="9">The sequence shown here is derived from an EMBL/GenBank/DDBJ whole genome shotgun (WGS) entry which is preliminary data.</text>
</comment>
<dbReference type="SMART" id="SM00179">
    <property type="entry name" value="EGF_CA"/>
    <property type="match status" value="1"/>
</dbReference>
<dbReference type="Gene3D" id="2.10.25.10">
    <property type="entry name" value="Laminin"/>
    <property type="match status" value="2"/>
</dbReference>
<proteinExistence type="predicted"/>
<keyword evidence="10" id="KW-1185">Reference proteome</keyword>
<dbReference type="PROSITE" id="PS01186">
    <property type="entry name" value="EGF_2"/>
    <property type="match status" value="2"/>
</dbReference>
<evidence type="ECO:0000256" key="6">
    <source>
        <dbReference type="SAM" id="SignalP"/>
    </source>
</evidence>
<feature type="signal peptide" evidence="6">
    <location>
        <begin position="1"/>
        <end position="23"/>
    </location>
</feature>
<accession>A0A9Q1C520</accession>
<evidence type="ECO:0000259" key="8">
    <source>
        <dbReference type="PROSITE" id="PS51041"/>
    </source>
</evidence>
<evidence type="ECO:0000256" key="2">
    <source>
        <dbReference type="ARBA" id="ARBA00022837"/>
    </source>
</evidence>
<dbReference type="PANTHER" id="PTHR14949:SF56">
    <property type="entry name" value="EGF-LIKE-DOMAIN, MULTIPLE 7"/>
    <property type="match status" value="1"/>
</dbReference>
<comment type="caution">
    <text evidence="5">Lacks conserved residue(s) required for the propagation of feature annotation.</text>
</comment>
<dbReference type="PANTHER" id="PTHR14949">
    <property type="entry name" value="EGF-LIKE-DOMAIN, MULTIPLE 7, 8"/>
    <property type="match status" value="1"/>
</dbReference>
<dbReference type="PROSITE" id="PS51041">
    <property type="entry name" value="EMI"/>
    <property type="match status" value="1"/>
</dbReference>
<keyword evidence="2" id="KW-0106">Calcium</keyword>
<dbReference type="SMART" id="SM00181">
    <property type="entry name" value="EGF"/>
    <property type="match status" value="2"/>
</dbReference>
<dbReference type="GO" id="GO:0009986">
    <property type="term" value="C:cell surface"/>
    <property type="evidence" value="ECO:0007669"/>
    <property type="project" value="TreeGrafter"/>
</dbReference>
<dbReference type="InterPro" id="IPR011489">
    <property type="entry name" value="EMI_domain"/>
</dbReference>
<feature type="domain" description="EMI" evidence="8">
    <location>
        <begin position="45"/>
        <end position="138"/>
    </location>
</feature>
<dbReference type="GO" id="GO:0005576">
    <property type="term" value="C:extracellular region"/>
    <property type="evidence" value="ECO:0007669"/>
    <property type="project" value="TreeGrafter"/>
</dbReference>
<keyword evidence="4 5" id="KW-1015">Disulfide bond</keyword>
<dbReference type="InterPro" id="IPR018097">
    <property type="entry name" value="EGF_Ca-bd_CS"/>
</dbReference>
<feature type="domain" description="EGF-like" evidence="7">
    <location>
        <begin position="137"/>
        <end position="169"/>
    </location>
</feature>
<evidence type="ECO:0000313" key="9">
    <source>
        <dbReference type="EMBL" id="KAJ8038777.1"/>
    </source>
</evidence>
<dbReference type="PROSITE" id="PS01187">
    <property type="entry name" value="EGF_CA"/>
    <property type="match status" value="1"/>
</dbReference>
<dbReference type="InterPro" id="IPR050969">
    <property type="entry name" value="Dev_Signal_Modulators"/>
</dbReference>
<dbReference type="OrthoDB" id="155976at2759"/>
<evidence type="ECO:0000259" key="7">
    <source>
        <dbReference type="PROSITE" id="PS50026"/>
    </source>
</evidence>
<dbReference type="EMBL" id="JAIZAY010000007">
    <property type="protein sequence ID" value="KAJ8038777.1"/>
    <property type="molecule type" value="Genomic_DNA"/>
</dbReference>
<feature type="disulfide bond" evidence="5">
    <location>
        <begin position="141"/>
        <end position="151"/>
    </location>
</feature>
<reference evidence="9" key="1">
    <citation type="submission" date="2021-10" db="EMBL/GenBank/DDBJ databases">
        <title>Tropical sea cucumber genome reveals ecological adaptation and Cuvierian tubules defense mechanism.</title>
        <authorList>
            <person name="Chen T."/>
        </authorList>
    </citation>
    <scope>NUCLEOTIDE SEQUENCE</scope>
    <source>
        <strain evidence="9">Nanhai2018</strain>
        <tissue evidence="9">Muscle</tissue>
    </source>
</reference>
<evidence type="ECO:0000256" key="4">
    <source>
        <dbReference type="ARBA" id="ARBA00023157"/>
    </source>
</evidence>
<sequence length="320" mass="35541">MKSLLCFSFNIISLLGVISVTEGADVPSTSRAASRPSTSYLSPAGENVCRNPLYTERPRSGIIVETYCKPVFKPYFVSCGYNTRCARYRTVYHLGYRKRYVSYPPTRLQSYVDSDGATQYKCCDGWEQAHKRSSKCSIPICSPDCQNGGRCVGPNSCACPVGWSGSSCDVDVNECEYDYHGCSQLCKNANGTYSCGCYAGFALMADTKTCQVCISCSPEYQALAARVEAIERELGEMKKNQTLYNELRPPVQAAIVPPPTSIPVENNHLVLSDQHISQIERIHSLSEQISMLEERIEGCTCRGSRNSRTQYRRQHNGGNR</sequence>